<protein>
    <recommendedName>
        <fullName evidence="1">Transposase IS701-like DDE domain-containing protein</fullName>
    </recommendedName>
</protein>
<gene>
    <name evidence="2" type="ORF">D5R95_08195</name>
</gene>
<dbReference type="PANTHER" id="PTHR33627">
    <property type="entry name" value="TRANSPOSASE"/>
    <property type="match status" value="1"/>
</dbReference>
<evidence type="ECO:0000313" key="2">
    <source>
        <dbReference type="EMBL" id="RQD81274.1"/>
    </source>
</evidence>
<dbReference type="PANTHER" id="PTHR33627:SF1">
    <property type="entry name" value="TRANSPOSASE"/>
    <property type="match status" value="1"/>
</dbReference>
<dbReference type="Pfam" id="PF13546">
    <property type="entry name" value="DDE_5"/>
    <property type="match status" value="1"/>
</dbReference>
<dbReference type="AlphaFoldDB" id="A0A3R7XQU6"/>
<organism evidence="2 3">
    <name type="scientific">Methanosalsum natronophilum</name>
    <dbReference type="NCBI Taxonomy" id="768733"/>
    <lineage>
        <taxon>Archaea</taxon>
        <taxon>Methanobacteriati</taxon>
        <taxon>Methanobacteriota</taxon>
        <taxon>Stenosarchaea group</taxon>
        <taxon>Methanomicrobia</taxon>
        <taxon>Methanosarcinales</taxon>
        <taxon>Methanosarcinaceae</taxon>
        <taxon>Methanosalsum</taxon>
    </lineage>
</organism>
<feature type="domain" description="Transposase IS701-like DDE" evidence="1">
    <location>
        <begin position="25"/>
        <end position="111"/>
    </location>
</feature>
<accession>A0A3R7XQU6</accession>
<dbReference type="Proteomes" id="UP000284763">
    <property type="component" value="Unassembled WGS sequence"/>
</dbReference>
<dbReference type="EMBL" id="QZAB01000520">
    <property type="protein sequence ID" value="RQD81274.1"/>
    <property type="molecule type" value="Genomic_DNA"/>
</dbReference>
<comment type="caution">
    <text evidence="2">The sequence shown here is derived from an EMBL/GenBank/DDBJ whole genome shotgun (WGS) entry which is preliminary data.</text>
</comment>
<sequence>MHFYTAIDRELTTRITARGWRTTVKKGVQVIDECGNPKAAKHSIGFNRQYCGNMGKVDNCQFGVFMAYTKSERRLLLNYRLYLPAEWITDSARCDAAGILKEHQIFKNKSRACIRNDL</sequence>
<name>A0A3R7XQU6_9EURY</name>
<dbReference type="InterPro" id="IPR039365">
    <property type="entry name" value="IS701-like"/>
</dbReference>
<evidence type="ECO:0000259" key="1">
    <source>
        <dbReference type="Pfam" id="PF13546"/>
    </source>
</evidence>
<dbReference type="InterPro" id="IPR038721">
    <property type="entry name" value="IS701-like_DDE_dom"/>
</dbReference>
<evidence type="ECO:0000313" key="3">
    <source>
        <dbReference type="Proteomes" id="UP000284763"/>
    </source>
</evidence>
<proteinExistence type="predicted"/>
<reference evidence="2 3" key="1">
    <citation type="submission" date="2018-08" db="EMBL/GenBank/DDBJ databases">
        <title>The metabolism and importance of syntrophic acetate oxidation coupled to methane or sulfide production in haloalkaline environments.</title>
        <authorList>
            <person name="Timmers P.H.A."/>
            <person name="Vavourakis C.D."/>
            <person name="Sorokin D.Y."/>
            <person name="Sinninghe Damste J.S."/>
            <person name="Muyzer G."/>
            <person name="Stams A.J.M."/>
            <person name="Plugge C.M."/>
        </authorList>
    </citation>
    <scope>NUCLEOTIDE SEQUENCE [LARGE SCALE GENOMIC DNA]</scope>
    <source>
        <strain evidence="2">MSAO_Arc3</strain>
    </source>
</reference>